<dbReference type="RefSeq" id="WP_116048965.1">
    <property type="nucleotide sequence ID" value="NZ_QUBQ01000005.1"/>
</dbReference>
<dbReference type="GO" id="GO:0008678">
    <property type="term" value="F:2-deoxy-D-gluconate 3-dehydrogenase activity"/>
    <property type="evidence" value="ECO:0007669"/>
    <property type="project" value="UniProtKB-EC"/>
</dbReference>
<evidence type="ECO:0000313" key="3">
    <source>
        <dbReference type="EMBL" id="REK71631.1"/>
    </source>
</evidence>
<protein>
    <submittedName>
        <fullName evidence="3">2-deoxy-D-gluconate 3-dehydrogenase</fullName>
        <ecNumber evidence="3">1.1.1.125</ecNumber>
    </submittedName>
</protein>
<dbReference type="EMBL" id="QUBQ01000005">
    <property type="protein sequence ID" value="REK71631.1"/>
    <property type="molecule type" value="Genomic_DNA"/>
</dbReference>
<dbReference type="Proteomes" id="UP000261905">
    <property type="component" value="Unassembled WGS sequence"/>
</dbReference>
<accession>A0A371P6Q5</accession>
<dbReference type="Gene3D" id="3.40.50.720">
    <property type="entry name" value="NAD(P)-binding Rossmann-like Domain"/>
    <property type="match status" value="1"/>
</dbReference>
<evidence type="ECO:0000313" key="4">
    <source>
        <dbReference type="Proteomes" id="UP000261905"/>
    </source>
</evidence>
<comment type="similarity">
    <text evidence="1">Belongs to the short-chain dehydrogenases/reductases (SDR) family.</text>
</comment>
<dbReference type="InterPro" id="IPR036291">
    <property type="entry name" value="NAD(P)-bd_dom_sf"/>
</dbReference>
<evidence type="ECO:0000256" key="1">
    <source>
        <dbReference type="ARBA" id="ARBA00006484"/>
    </source>
</evidence>
<dbReference type="InterPro" id="IPR011286">
    <property type="entry name" value="2-deoxy-D-gluc_3_DH"/>
</dbReference>
<dbReference type="SUPFAM" id="SSF51735">
    <property type="entry name" value="NAD(P)-binding Rossmann-fold domains"/>
    <property type="match status" value="1"/>
</dbReference>
<dbReference type="PRINTS" id="PR00081">
    <property type="entry name" value="GDHRDH"/>
</dbReference>
<keyword evidence="2 3" id="KW-0560">Oxidoreductase</keyword>
<reference evidence="3 4" key="1">
    <citation type="submission" date="2018-08" db="EMBL/GenBank/DDBJ databases">
        <title>Paenibacillus sp. M4BSY-1, whole genome shotgun sequence.</title>
        <authorList>
            <person name="Tuo L."/>
        </authorList>
    </citation>
    <scope>NUCLEOTIDE SEQUENCE [LARGE SCALE GENOMIC DNA]</scope>
    <source>
        <strain evidence="3 4">M4BSY-1</strain>
    </source>
</reference>
<gene>
    <name evidence="3" type="primary">kduD</name>
    <name evidence="3" type="ORF">DX130_21840</name>
</gene>
<evidence type="ECO:0000256" key="2">
    <source>
        <dbReference type="ARBA" id="ARBA00023002"/>
    </source>
</evidence>
<proteinExistence type="inferred from homology"/>
<dbReference type="PROSITE" id="PS00061">
    <property type="entry name" value="ADH_SHORT"/>
    <property type="match status" value="1"/>
</dbReference>
<dbReference type="AlphaFoldDB" id="A0A371P6Q5"/>
<dbReference type="PANTHER" id="PTHR42760:SF5">
    <property type="entry name" value="2-DEHYDRO-3-DEOXY-D-GLUCONATE 5-DEHYDROGENASE"/>
    <property type="match status" value="1"/>
</dbReference>
<keyword evidence="4" id="KW-1185">Reference proteome</keyword>
<dbReference type="PANTHER" id="PTHR42760">
    <property type="entry name" value="SHORT-CHAIN DEHYDROGENASES/REDUCTASES FAMILY MEMBER"/>
    <property type="match status" value="1"/>
</dbReference>
<sequence>MREGKQLFSLAGKKALVTGAASGIGQAIAIGLADAGAELLLLGHRSNMEETSARIAEVGGSSREVLIDLRDLDHLERKYQELVGDEPIDILVNNAGIIWREPAVEYGTSKWHEVMNINLHAVFQLSQLAGKGMLERERGKIINIASLLSFQGGILVPAYTASKHAVAGLTKALANEWASRNVQVNAIAPGYIATANTKAIREDEERNRSIVSRIPAARWGEASDLAGAAVFLASGASDYVNGHVLAVDGGWLAR</sequence>
<dbReference type="PRINTS" id="PR00080">
    <property type="entry name" value="SDRFAMILY"/>
</dbReference>
<dbReference type="OrthoDB" id="9803333at2"/>
<dbReference type="EC" id="1.1.1.125" evidence="3"/>
<dbReference type="FunFam" id="3.40.50.720:FF:000084">
    <property type="entry name" value="Short-chain dehydrogenase reductase"/>
    <property type="match status" value="1"/>
</dbReference>
<name>A0A371P6Q5_9BACL</name>
<dbReference type="GO" id="GO:0008206">
    <property type="term" value="P:bile acid metabolic process"/>
    <property type="evidence" value="ECO:0007669"/>
    <property type="project" value="UniProtKB-ARBA"/>
</dbReference>
<dbReference type="NCBIfam" id="TIGR01832">
    <property type="entry name" value="kduD"/>
    <property type="match status" value="1"/>
</dbReference>
<comment type="caution">
    <text evidence="3">The sequence shown here is derived from an EMBL/GenBank/DDBJ whole genome shotgun (WGS) entry which is preliminary data.</text>
</comment>
<dbReference type="InterPro" id="IPR002347">
    <property type="entry name" value="SDR_fam"/>
</dbReference>
<dbReference type="Pfam" id="PF13561">
    <property type="entry name" value="adh_short_C2"/>
    <property type="match status" value="1"/>
</dbReference>
<dbReference type="GO" id="GO:0051287">
    <property type="term" value="F:NAD binding"/>
    <property type="evidence" value="ECO:0007669"/>
    <property type="project" value="InterPro"/>
</dbReference>
<organism evidence="3 4">
    <name type="scientific">Paenibacillus paeoniae</name>
    <dbReference type="NCBI Taxonomy" id="2292705"/>
    <lineage>
        <taxon>Bacteria</taxon>
        <taxon>Bacillati</taxon>
        <taxon>Bacillota</taxon>
        <taxon>Bacilli</taxon>
        <taxon>Bacillales</taxon>
        <taxon>Paenibacillaceae</taxon>
        <taxon>Paenibacillus</taxon>
    </lineage>
</organism>
<dbReference type="InterPro" id="IPR020904">
    <property type="entry name" value="Sc_DH/Rdtase_CS"/>
</dbReference>